<dbReference type="Proteomes" id="UP001163603">
    <property type="component" value="Chromosome 11"/>
</dbReference>
<proteinExistence type="predicted"/>
<keyword evidence="2" id="KW-1185">Reference proteome</keyword>
<sequence>MSKIASWNVRGLNQPTKQKEVRVFMNYIQIGLCALLETRIAYPKIHSVFDKVFCRWHWISNAEYGSRGCRIVIGWDPEEYYVNLQDMSDQSVHCWVQAKSGSKAFFYSVIYAANNYIDRRSLWRDLRKFKAAINASP</sequence>
<evidence type="ECO:0000313" key="2">
    <source>
        <dbReference type="Proteomes" id="UP001163603"/>
    </source>
</evidence>
<evidence type="ECO:0000313" key="1">
    <source>
        <dbReference type="EMBL" id="KAJ0021146.1"/>
    </source>
</evidence>
<accession>A0ACC0XPH9</accession>
<gene>
    <name evidence="1" type="ORF">Pint_31804</name>
</gene>
<name>A0ACC0XPH9_9ROSI</name>
<dbReference type="EMBL" id="CM047746">
    <property type="protein sequence ID" value="KAJ0021146.1"/>
    <property type="molecule type" value="Genomic_DNA"/>
</dbReference>
<reference evidence="2" key="1">
    <citation type="journal article" date="2023" name="G3 (Bethesda)">
        <title>Genome assembly and association tests identify interacting loci associated with vigor, precocity, and sex in interspecific pistachio rootstocks.</title>
        <authorList>
            <person name="Palmer W."/>
            <person name="Jacygrad E."/>
            <person name="Sagayaradj S."/>
            <person name="Cavanaugh K."/>
            <person name="Han R."/>
            <person name="Bertier L."/>
            <person name="Beede B."/>
            <person name="Kafkas S."/>
            <person name="Golino D."/>
            <person name="Preece J."/>
            <person name="Michelmore R."/>
        </authorList>
    </citation>
    <scope>NUCLEOTIDE SEQUENCE [LARGE SCALE GENOMIC DNA]</scope>
</reference>
<organism evidence="1 2">
    <name type="scientific">Pistacia integerrima</name>
    <dbReference type="NCBI Taxonomy" id="434235"/>
    <lineage>
        <taxon>Eukaryota</taxon>
        <taxon>Viridiplantae</taxon>
        <taxon>Streptophyta</taxon>
        <taxon>Embryophyta</taxon>
        <taxon>Tracheophyta</taxon>
        <taxon>Spermatophyta</taxon>
        <taxon>Magnoliopsida</taxon>
        <taxon>eudicotyledons</taxon>
        <taxon>Gunneridae</taxon>
        <taxon>Pentapetalae</taxon>
        <taxon>rosids</taxon>
        <taxon>malvids</taxon>
        <taxon>Sapindales</taxon>
        <taxon>Anacardiaceae</taxon>
        <taxon>Pistacia</taxon>
    </lineage>
</organism>
<protein>
    <submittedName>
        <fullName evidence="1">Uncharacterized protein</fullName>
    </submittedName>
</protein>
<comment type="caution">
    <text evidence="1">The sequence shown here is derived from an EMBL/GenBank/DDBJ whole genome shotgun (WGS) entry which is preliminary data.</text>
</comment>